<organism evidence="1 2">
    <name type="scientific">Arachis hypogaea</name>
    <name type="common">Peanut</name>
    <dbReference type="NCBI Taxonomy" id="3818"/>
    <lineage>
        <taxon>Eukaryota</taxon>
        <taxon>Viridiplantae</taxon>
        <taxon>Streptophyta</taxon>
        <taxon>Embryophyta</taxon>
        <taxon>Tracheophyta</taxon>
        <taxon>Spermatophyta</taxon>
        <taxon>Magnoliopsida</taxon>
        <taxon>eudicotyledons</taxon>
        <taxon>Gunneridae</taxon>
        <taxon>Pentapetalae</taxon>
        <taxon>rosids</taxon>
        <taxon>fabids</taxon>
        <taxon>Fabales</taxon>
        <taxon>Fabaceae</taxon>
        <taxon>Papilionoideae</taxon>
        <taxon>50 kb inversion clade</taxon>
        <taxon>dalbergioids sensu lato</taxon>
        <taxon>Dalbergieae</taxon>
        <taxon>Pterocarpus clade</taxon>
        <taxon>Arachis</taxon>
    </lineage>
</organism>
<dbReference type="Proteomes" id="UP000289738">
    <property type="component" value="Chromosome A03"/>
</dbReference>
<name>A0A445DXT8_ARAHY</name>
<evidence type="ECO:0000313" key="2">
    <source>
        <dbReference type="Proteomes" id="UP000289738"/>
    </source>
</evidence>
<dbReference type="EMBL" id="SDMP01000003">
    <property type="protein sequence ID" value="RYR67996.1"/>
    <property type="molecule type" value="Genomic_DNA"/>
</dbReference>
<sequence>MKTVFSVYRSKFRSIGHEDDWPSYDGPWIWPNPRLMRVKRSRPVSTRTCNNMDDVEHSGEKRCGFCRQVGHTRRTCTTLDGSASTSKGH</sequence>
<dbReference type="AlphaFoldDB" id="A0A445DXT8"/>
<proteinExistence type="predicted"/>
<gene>
    <name evidence="1" type="ORF">Ahy_A03g014468</name>
</gene>
<reference evidence="1 2" key="1">
    <citation type="submission" date="2019-01" db="EMBL/GenBank/DDBJ databases">
        <title>Sequencing of cultivated peanut Arachis hypogaea provides insights into genome evolution and oil improvement.</title>
        <authorList>
            <person name="Chen X."/>
        </authorList>
    </citation>
    <scope>NUCLEOTIDE SEQUENCE [LARGE SCALE GENOMIC DNA]</scope>
    <source>
        <strain evidence="2">cv. Fuhuasheng</strain>
        <tissue evidence="1">Leaves</tissue>
    </source>
</reference>
<comment type="caution">
    <text evidence="1">The sequence shown here is derived from an EMBL/GenBank/DDBJ whole genome shotgun (WGS) entry which is preliminary data.</text>
</comment>
<accession>A0A445DXT8</accession>
<evidence type="ECO:0000313" key="1">
    <source>
        <dbReference type="EMBL" id="RYR67996.1"/>
    </source>
</evidence>
<keyword evidence="2" id="KW-1185">Reference proteome</keyword>
<protein>
    <submittedName>
        <fullName evidence="1">Uncharacterized protein</fullName>
    </submittedName>
</protein>